<dbReference type="PANTHER" id="PTHR33371:SF4">
    <property type="entry name" value="INTERMEMBRANE PHOSPHOLIPID TRANSPORT SYSTEM BINDING PROTEIN MLAD"/>
    <property type="match status" value="1"/>
</dbReference>
<dbReference type="InterPro" id="IPR003399">
    <property type="entry name" value="Mce/MlaD"/>
</dbReference>
<reference evidence="3" key="1">
    <citation type="submission" date="2019-03" db="EMBL/GenBank/DDBJ databases">
        <title>Single cell metagenomics reveals metabolic interactions within the superorganism composed of flagellate Streblomastix strix and complex community of Bacteroidetes bacteria on its surface.</title>
        <authorList>
            <person name="Treitli S.C."/>
            <person name="Kolisko M."/>
            <person name="Husnik F."/>
            <person name="Keeling P."/>
            <person name="Hampl V."/>
        </authorList>
    </citation>
    <scope>NUCLEOTIDE SEQUENCE</scope>
    <source>
        <strain evidence="3">STM</strain>
    </source>
</reference>
<evidence type="ECO:0000313" key="3">
    <source>
        <dbReference type="EMBL" id="KAA6346181.1"/>
    </source>
</evidence>
<organism evidence="3">
    <name type="scientific">termite gut metagenome</name>
    <dbReference type="NCBI Taxonomy" id="433724"/>
    <lineage>
        <taxon>unclassified sequences</taxon>
        <taxon>metagenomes</taxon>
        <taxon>organismal metagenomes</taxon>
    </lineage>
</organism>
<comment type="caution">
    <text evidence="3">The sequence shown here is derived from an EMBL/GenBank/DDBJ whole genome shotgun (WGS) entry which is preliminary data.</text>
</comment>
<name>A0A5J4SL94_9ZZZZ</name>
<accession>A0A5J4SL94</accession>
<dbReference type="PANTHER" id="PTHR33371">
    <property type="entry name" value="INTERMEMBRANE PHOSPHOLIPID TRANSPORT SYSTEM BINDING PROTEIN MLAD-RELATED"/>
    <property type="match status" value="1"/>
</dbReference>
<evidence type="ECO:0000256" key="1">
    <source>
        <dbReference type="SAM" id="Phobius"/>
    </source>
</evidence>
<feature type="domain" description="Mce/MlaD" evidence="2">
    <location>
        <begin position="37"/>
        <end position="103"/>
    </location>
</feature>
<dbReference type="EMBL" id="SNRY01000140">
    <property type="protein sequence ID" value="KAA6346181.1"/>
    <property type="molecule type" value="Genomic_DNA"/>
</dbReference>
<keyword evidence="1" id="KW-0812">Transmembrane</keyword>
<dbReference type="Pfam" id="PF02470">
    <property type="entry name" value="MlaD"/>
    <property type="match status" value="1"/>
</dbReference>
<dbReference type="AlphaFoldDB" id="A0A5J4SL94"/>
<proteinExistence type="predicted"/>
<keyword evidence="1" id="KW-1133">Transmembrane helix</keyword>
<feature type="transmembrane region" description="Helical" evidence="1">
    <location>
        <begin position="12"/>
        <end position="28"/>
    </location>
</feature>
<protein>
    <submittedName>
        <fullName evidence="3">MCE family protein</fullName>
    </submittedName>
</protein>
<sequence length="296" mass="33427">MKYFTREVKIGIAGIMALCILVYGINYLKGIQLFRPTVYFYVKYKNINGLVKSSPVFIDGYQVGLVRNIYYNYADPGNVTVEIGLNANMHIPKGSSAQLITEMLGEVRMNILTADSREYYAVGDTLPGVLNHGLMESITAYMPHIEKMIPKLDSILTTLNILLNNPNIPATLHSIKGTAEHLETTSIYLENFMKKDVPKLTEKLNTIEDNFVIISDNLKDINFASTFRDVDATITNVKMFTDDLNNKNSPLHLLLTDPKLYDNLNGTVRNASNLFEDLKQNPQRYVHFSLFGKSTK</sequence>
<keyword evidence="1" id="KW-0472">Membrane</keyword>
<evidence type="ECO:0000259" key="2">
    <source>
        <dbReference type="Pfam" id="PF02470"/>
    </source>
</evidence>
<dbReference type="InterPro" id="IPR052336">
    <property type="entry name" value="MlaD_Phospholipid_Transporter"/>
</dbReference>
<gene>
    <name evidence="3" type="ORF">EZS27_006304</name>
</gene>